<dbReference type="Gene3D" id="2.40.50.100">
    <property type="match status" value="1"/>
</dbReference>
<dbReference type="SUPFAM" id="SSF111369">
    <property type="entry name" value="HlyD-like secretion proteins"/>
    <property type="match status" value="1"/>
</dbReference>
<evidence type="ECO:0000259" key="4">
    <source>
        <dbReference type="Pfam" id="PF25954"/>
    </source>
</evidence>
<dbReference type="GO" id="GO:1990281">
    <property type="term" value="C:efflux pump complex"/>
    <property type="evidence" value="ECO:0007669"/>
    <property type="project" value="TreeGrafter"/>
</dbReference>
<keyword evidence="3" id="KW-0732">Signal</keyword>
<dbReference type="EMBL" id="WQNE01000001">
    <property type="protein sequence ID" value="MVT71995.1"/>
    <property type="molecule type" value="Genomic_DNA"/>
</dbReference>
<dbReference type="Gene3D" id="2.40.30.170">
    <property type="match status" value="1"/>
</dbReference>
<organism evidence="6 7">
    <name type="scientific">Bradyrhizobium cajani</name>
    <dbReference type="NCBI Taxonomy" id="1928661"/>
    <lineage>
        <taxon>Bacteria</taxon>
        <taxon>Pseudomonadati</taxon>
        <taxon>Pseudomonadota</taxon>
        <taxon>Alphaproteobacteria</taxon>
        <taxon>Hyphomicrobiales</taxon>
        <taxon>Nitrobacteraceae</taxon>
        <taxon>Bradyrhizobium</taxon>
    </lineage>
</organism>
<keyword evidence="2" id="KW-0175">Coiled coil</keyword>
<dbReference type="GO" id="GO:0015562">
    <property type="term" value="F:efflux transmembrane transporter activity"/>
    <property type="evidence" value="ECO:0007669"/>
    <property type="project" value="TreeGrafter"/>
</dbReference>
<dbReference type="PANTHER" id="PTHR30469">
    <property type="entry name" value="MULTIDRUG RESISTANCE PROTEIN MDTA"/>
    <property type="match status" value="1"/>
</dbReference>
<comment type="similarity">
    <text evidence="1">Belongs to the membrane fusion protein (MFP) (TC 8.A.1) family.</text>
</comment>
<evidence type="ECO:0000313" key="7">
    <source>
        <dbReference type="Proteomes" id="UP000449969"/>
    </source>
</evidence>
<gene>
    <name evidence="6" type="ORF">GPL20_02525</name>
</gene>
<dbReference type="InterPro" id="IPR006143">
    <property type="entry name" value="RND_pump_MFP"/>
</dbReference>
<dbReference type="PANTHER" id="PTHR30469:SF15">
    <property type="entry name" value="HLYD FAMILY OF SECRETION PROTEINS"/>
    <property type="match status" value="1"/>
</dbReference>
<accession>A0A844T325</accession>
<evidence type="ECO:0000259" key="5">
    <source>
        <dbReference type="Pfam" id="PF25967"/>
    </source>
</evidence>
<dbReference type="Pfam" id="PF25954">
    <property type="entry name" value="Beta-barrel_RND_2"/>
    <property type="match status" value="1"/>
</dbReference>
<feature type="signal peptide" evidence="3">
    <location>
        <begin position="1"/>
        <end position="27"/>
    </location>
</feature>
<dbReference type="RefSeq" id="WP_157327335.1">
    <property type="nucleotide sequence ID" value="NZ_JANADL010000009.1"/>
</dbReference>
<feature type="domain" description="Multidrug resistance protein MdtA-like C-terminal permuted SH3" evidence="5">
    <location>
        <begin position="283"/>
        <end position="341"/>
    </location>
</feature>
<feature type="chain" id="PRO_5032925251" evidence="3">
    <location>
        <begin position="28"/>
        <end position="363"/>
    </location>
</feature>
<protein>
    <submittedName>
        <fullName evidence="6">Efflux RND transporter periplasmic adaptor subunit</fullName>
    </submittedName>
</protein>
<sequence>MIGVAERGCGWIAAMAVLLLAHSAAHGQDGSAAMTVIAASVEKSEVTRSITATGNVVAWREIPVSSEVGGLAVIEIAVDEGDVVAKGQVLARLGQALTTAAISKQKAAIDELQASLAIARSDVTRAHSVSSGVMSAQMIEQRETLVKSTEARLQAAQAQLDEAEARHRQTIIVAPAAGLISSRSVAIGQVVQAGAEMFRLIQANRIEVDARVIEADLLVVGAKQHATVVGPTGKSEHGIVRIVSPIVDPKTRLGTVRVALSGDTHLKPGMFARVEIAVESKLALTVPFKALVWREAKAHVFKVGRDNLVSLTEIGIGAGTADDIEVLRGLDAGDRIVTQGAGLLNDGDFVNVKTASARAGAMR</sequence>
<feature type="coiled-coil region" evidence="2">
    <location>
        <begin position="102"/>
        <end position="173"/>
    </location>
</feature>
<dbReference type="Gene3D" id="2.40.420.20">
    <property type="match status" value="1"/>
</dbReference>
<dbReference type="Proteomes" id="UP000449969">
    <property type="component" value="Unassembled WGS sequence"/>
</dbReference>
<evidence type="ECO:0000256" key="1">
    <source>
        <dbReference type="ARBA" id="ARBA00009477"/>
    </source>
</evidence>
<dbReference type="NCBIfam" id="TIGR01730">
    <property type="entry name" value="RND_mfp"/>
    <property type="match status" value="1"/>
</dbReference>
<proteinExistence type="inferred from homology"/>
<evidence type="ECO:0000256" key="2">
    <source>
        <dbReference type="SAM" id="Coils"/>
    </source>
</evidence>
<dbReference type="OrthoDB" id="9813967at2"/>
<reference evidence="6 7" key="1">
    <citation type="submission" date="2019-12" db="EMBL/GenBank/DDBJ databases">
        <title>Draft genome sequences Bradyrhizobium cajani AMBPC1010, Bradyrhizobium pachyrhizi AMBPC1040 and Bradyrhizobium yuanmingense ALSPC3051, three plant growth promoting strains isolated from nodules of Cajanus cajan L. in Dominican Republic.</title>
        <authorList>
            <person name="Flores-Felix J.D."/>
            <person name="Araujo J."/>
            <person name="Diaz-Alcantara C."/>
            <person name="Gonzalez-Andres F."/>
            <person name="Velazquez E."/>
        </authorList>
    </citation>
    <scope>NUCLEOTIDE SEQUENCE [LARGE SCALE GENOMIC DNA]</scope>
    <source>
        <strain evidence="6 7">1010</strain>
    </source>
</reference>
<dbReference type="Pfam" id="PF25967">
    <property type="entry name" value="RND-MFP_C"/>
    <property type="match status" value="1"/>
</dbReference>
<evidence type="ECO:0000313" key="6">
    <source>
        <dbReference type="EMBL" id="MVT71995.1"/>
    </source>
</evidence>
<dbReference type="AlphaFoldDB" id="A0A844T325"/>
<feature type="domain" description="CusB-like beta-barrel" evidence="4">
    <location>
        <begin position="209"/>
        <end position="277"/>
    </location>
</feature>
<keyword evidence="7" id="KW-1185">Reference proteome</keyword>
<dbReference type="InterPro" id="IPR058792">
    <property type="entry name" value="Beta-barrel_RND_2"/>
</dbReference>
<evidence type="ECO:0000256" key="3">
    <source>
        <dbReference type="SAM" id="SignalP"/>
    </source>
</evidence>
<comment type="caution">
    <text evidence="6">The sequence shown here is derived from an EMBL/GenBank/DDBJ whole genome shotgun (WGS) entry which is preliminary data.</text>
</comment>
<name>A0A844T325_9BRAD</name>
<dbReference type="InterPro" id="IPR058627">
    <property type="entry name" value="MdtA-like_C"/>
</dbReference>
<dbReference type="Gene3D" id="1.10.287.470">
    <property type="entry name" value="Helix hairpin bin"/>
    <property type="match status" value="1"/>
</dbReference>